<comment type="caution">
    <text evidence="8">The sequence shown here is derived from an EMBL/GenBank/DDBJ whole genome shotgun (WGS) entry which is preliminary data.</text>
</comment>
<dbReference type="Pfam" id="PF07927">
    <property type="entry name" value="HicA_toxin"/>
    <property type="match status" value="1"/>
</dbReference>
<proteinExistence type="inferred from homology"/>
<dbReference type="Gene3D" id="3.30.920.30">
    <property type="entry name" value="Hypothetical protein"/>
    <property type="match status" value="1"/>
</dbReference>
<comment type="similarity">
    <text evidence="1">Belongs to the HicA mRNA interferase family.</text>
</comment>
<evidence type="ECO:0000256" key="4">
    <source>
        <dbReference type="ARBA" id="ARBA00022759"/>
    </source>
</evidence>
<evidence type="ECO:0000256" key="7">
    <source>
        <dbReference type="ARBA" id="ARBA00023016"/>
    </source>
</evidence>
<keyword evidence="7" id="KW-0346">Stress response</keyword>
<keyword evidence="5" id="KW-0378">Hydrolase</keyword>
<dbReference type="InterPro" id="IPR012933">
    <property type="entry name" value="HicA_mRNA_interferase"/>
</dbReference>
<reference evidence="9" key="1">
    <citation type="submission" date="2020-06" db="EMBL/GenBank/DDBJ databases">
        <title>Draft genomic sequecing of Geomonas sp. Red736.</title>
        <authorList>
            <person name="Itoh H."/>
            <person name="Xu Z.X."/>
            <person name="Ushijima N."/>
            <person name="Masuda Y."/>
            <person name="Shiratori Y."/>
            <person name="Senoo K."/>
        </authorList>
    </citation>
    <scope>NUCLEOTIDE SEQUENCE [LARGE SCALE GENOMIC DNA]</scope>
    <source>
        <strain evidence="9">Red736</strain>
    </source>
</reference>
<dbReference type="Proteomes" id="UP000568888">
    <property type="component" value="Unassembled WGS sequence"/>
</dbReference>
<sequence length="67" mass="7343">MLYIIPMTGKQLKKMLLESGWQLDRVSGSHHIMIKDGCRSIPVPVHASVDLPKGLVHAILKQAGIKG</sequence>
<evidence type="ECO:0000256" key="2">
    <source>
        <dbReference type="ARBA" id="ARBA00022649"/>
    </source>
</evidence>
<dbReference type="GO" id="GO:0003729">
    <property type="term" value="F:mRNA binding"/>
    <property type="evidence" value="ECO:0007669"/>
    <property type="project" value="InterPro"/>
</dbReference>
<evidence type="ECO:0000256" key="6">
    <source>
        <dbReference type="ARBA" id="ARBA00022884"/>
    </source>
</evidence>
<dbReference type="GO" id="GO:0004519">
    <property type="term" value="F:endonuclease activity"/>
    <property type="evidence" value="ECO:0007669"/>
    <property type="project" value="UniProtKB-KW"/>
</dbReference>
<keyword evidence="4" id="KW-0255">Endonuclease</keyword>
<accession>A0A6V8MQX7</accession>
<keyword evidence="6" id="KW-0694">RNA-binding</keyword>
<gene>
    <name evidence="8" type="ORF">GMPD_02230</name>
</gene>
<evidence type="ECO:0000256" key="1">
    <source>
        <dbReference type="ARBA" id="ARBA00006620"/>
    </source>
</evidence>
<keyword evidence="2" id="KW-1277">Toxin-antitoxin system</keyword>
<organism evidence="8 9">
    <name type="scientific">Geomonas paludis</name>
    <dbReference type="NCBI Taxonomy" id="2740185"/>
    <lineage>
        <taxon>Bacteria</taxon>
        <taxon>Pseudomonadati</taxon>
        <taxon>Thermodesulfobacteriota</taxon>
        <taxon>Desulfuromonadia</taxon>
        <taxon>Geobacterales</taxon>
        <taxon>Geobacteraceae</taxon>
        <taxon>Geomonas</taxon>
    </lineage>
</organism>
<evidence type="ECO:0000256" key="5">
    <source>
        <dbReference type="ARBA" id="ARBA00022801"/>
    </source>
</evidence>
<dbReference type="GO" id="GO:0016787">
    <property type="term" value="F:hydrolase activity"/>
    <property type="evidence" value="ECO:0007669"/>
    <property type="project" value="UniProtKB-KW"/>
</dbReference>
<dbReference type="AlphaFoldDB" id="A0A6V8MQX7"/>
<dbReference type="InterPro" id="IPR038570">
    <property type="entry name" value="HicA_sf"/>
</dbReference>
<evidence type="ECO:0000313" key="8">
    <source>
        <dbReference type="EMBL" id="GFO62304.1"/>
    </source>
</evidence>
<dbReference type="EMBL" id="BLXY01000001">
    <property type="protein sequence ID" value="GFO62304.1"/>
    <property type="molecule type" value="Genomic_DNA"/>
</dbReference>
<keyword evidence="3" id="KW-0540">Nuclease</keyword>
<name>A0A6V8MQX7_9BACT</name>
<evidence type="ECO:0000256" key="3">
    <source>
        <dbReference type="ARBA" id="ARBA00022722"/>
    </source>
</evidence>
<evidence type="ECO:0000313" key="9">
    <source>
        <dbReference type="Proteomes" id="UP000568888"/>
    </source>
</evidence>
<dbReference type="SUPFAM" id="SSF54786">
    <property type="entry name" value="YcfA/nrd intein domain"/>
    <property type="match status" value="1"/>
</dbReference>
<protein>
    <submittedName>
        <fullName evidence="8">Addiction module toxin, HicA family protein</fullName>
    </submittedName>
</protein>